<protein>
    <submittedName>
        <fullName evidence="8">Mitochondrial import motor associating protein</fullName>
    </submittedName>
</protein>
<dbReference type="GO" id="GO:0001671">
    <property type="term" value="F:ATPase activator activity"/>
    <property type="evidence" value="ECO:0007669"/>
    <property type="project" value="TreeGrafter"/>
</dbReference>
<keyword evidence="6" id="KW-0143">Chaperone</keyword>
<reference evidence="8 9" key="1">
    <citation type="journal article" date="2019" name="BMC Genomics">
        <title>Chromosome level assembly and comparative genome analysis confirm lager-brewing yeasts originated from a single hybridization.</title>
        <authorList>
            <person name="Salazar A.N."/>
            <person name="Gorter de Vries A.R."/>
            <person name="van den Broek M."/>
            <person name="Brouwers N."/>
            <person name="de la Torre Cortes P."/>
            <person name="Kuijpers N.G.A."/>
            <person name="Daran J.G."/>
            <person name="Abeel T."/>
        </authorList>
    </citation>
    <scope>NUCLEOTIDE SEQUENCE [LARGE SCALE GENOMIC DNA]</scope>
    <source>
        <strain evidence="8 9">CBS 1483</strain>
    </source>
</reference>
<keyword evidence="3" id="KW-0813">Transport</keyword>
<dbReference type="SMART" id="SM00271">
    <property type="entry name" value="DnaJ"/>
    <property type="match status" value="1"/>
</dbReference>
<dbReference type="InterPro" id="IPR001623">
    <property type="entry name" value="DnaJ_domain"/>
</dbReference>
<dbReference type="OrthoDB" id="240298at2759"/>
<keyword evidence="3" id="KW-0653">Protein transport</keyword>
<evidence type="ECO:0000259" key="7">
    <source>
        <dbReference type="PROSITE" id="PS50076"/>
    </source>
</evidence>
<keyword evidence="4" id="KW-0496">Mitochondrion</keyword>
<dbReference type="PANTHER" id="PTHR12763:SF29">
    <property type="entry name" value="MITOCHONDRIAL DNAJ HOMOLOG 2"/>
    <property type="match status" value="1"/>
</dbReference>
<accession>A0A6C1DYL5</accession>
<keyword evidence="3" id="KW-0811">Translocation</keyword>
<dbReference type="EMBL" id="CP048995">
    <property type="protein sequence ID" value="QID81829.1"/>
    <property type="molecule type" value="Genomic_DNA"/>
</dbReference>
<comment type="subcellular location">
    <subcellularLocation>
        <location evidence="1">Mitochondrion inner membrane</location>
    </subcellularLocation>
</comment>
<keyword evidence="2" id="KW-0999">Mitochondrion inner membrane</keyword>
<dbReference type="GO" id="GO:0030150">
    <property type="term" value="P:protein import into mitochondrial matrix"/>
    <property type="evidence" value="ECO:0007669"/>
    <property type="project" value="UniProtKB-ARBA"/>
</dbReference>
<evidence type="ECO:0000256" key="4">
    <source>
        <dbReference type="ARBA" id="ARBA00023128"/>
    </source>
</evidence>
<dbReference type="Gene3D" id="1.10.287.110">
    <property type="entry name" value="DnaJ domain"/>
    <property type="match status" value="1"/>
</dbReference>
<evidence type="ECO:0000313" key="9">
    <source>
        <dbReference type="Proteomes" id="UP000501346"/>
    </source>
</evidence>
<evidence type="ECO:0000256" key="2">
    <source>
        <dbReference type="ARBA" id="ARBA00022792"/>
    </source>
</evidence>
<organism evidence="8 9">
    <name type="scientific">Saccharomyces pastorianus</name>
    <name type="common">Lager yeast</name>
    <name type="synonym">Saccharomyces cerevisiae x Saccharomyces eubayanus</name>
    <dbReference type="NCBI Taxonomy" id="27292"/>
    <lineage>
        <taxon>Eukaryota</taxon>
        <taxon>Fungi</taxon>
        <taxon>Dikarya</taxon>
        <taxon>Ascomycota</taxon>
        <taxon>Saccharomycotina</taxon>
        <taxon>Saccharomycetes</taxon>
        <taxon>Saccharomycetales</taxon>
        <taxon>Saccharomycetaceae</taxon>
        <taxon>Saccharomyces</taxon>
    </lineage>
</organism>
<proteinExistence type="predicted"/>
<evidence type="ECO:0000256" key="1">
    <source>
        <dbReference type="ARBA" id="ARBA00004273"/>
    </source>
</evidence>
<name>A0A6C1DYL5_SACPS</name>
<dbReference type="FunFam" id="1.10.287.110:FF:000001">
    <property type="entry name" value="Import inner membrane translocase subunit tim14"/>
    <property type="match status" value="1"/>
</dbReference>
<evidence type="ECO:0000256" key="6">
    <source>
        <dbReference type="ARBA" id="ARBA00023186"/>
    </source>
</evidence>
<dbReference type="InterPro" id="IPR036869">
    <property type="entry name" value="J_dom_sf"/>
</dbReference>
<gene>
    <name evidence="8" type="primary">MDJ2_1</name>
    <name evidence="8" type="ORF">GRS66_004226</name>
</gene>
<dbReference type="PANTHER" id="PTHR12763">
    <property type="match status" value="1"/>
</dbReference>
<evidence type="ECO:0000256" key="3">
    <source>
        <dbReference type="ARBA" id="ARBA00023010"/>
    </source>
</evidence>
<keyword evidence="5" id="KW-0472">Membrane</keyword>
<dbReference type="GO" id="GO:0001405">
    <property type="term" value="C:PAM complex, Tim23 associated import motor"/>
    <property type="evidence" value="ECO:0007669"/>
    <property type="project" value="UniProtKB-ARBA"/>
</dbReference>
<dbReference type="AlphaFoldDB" id="A0A6C1DYL5"/>
<sequence length="146" mass="16502">MVLPIIIGLGVTMVALSVRSGLNAWTVYKTLSPLTIAKLNNIRIENPTAGYRDALKFKSSLIDEELKNRLNQYQGGFAPRMTEPEALLILDISAREINHLDEKLLKKKHRKAMVRNHPDRGGSPYMAAKINEAKEVLERSVLLRKR</sequence>
<dbReference type="SUPFAM" id="SSF46565">
    <property type="entry name" value="Chaperone J-domain"/>
    <property type="match status" value="1"/>
</dbReference>
<keyword evidence="9" id="KW-1185">Reference proteome</keyword>
<dbReference type="PROSITE" id="PS50076">
    <property type="entry name" value="DNAJ_2"/>
    <property type="match status" value="1"/>
</dbReference>
<dbReference type="CDD" id="cd06257">
    <property type="entry name" value="DnaJ"/>
    <property type="match status" value="1"/>
</dbReference>
<evidence type="ECO:0000256" key="5">
    <source>
        <dbReference type="ARBA" id="ARBA00023136"/>
    </source>
</evidence>
<evidence type="ECO:0000313" key="8">
    <source>
        <dbReference type="EMBL" id="QID81829.1"/>
    </source>
</evidence>
<feature type="domain" description="J" evidence="7">
    <location>
        <begin position="85"/>
        <end position="146"/>
    </location>
</feature>
<dbReference type="Proteomes" id="UP000501346">
    <property type="component" value="Chromosome ScXIV"/>
</dbReference>